<dbReference type="EnsemblMetazoa" id="tetur04g08800.1">
    <property type="protein sequence ID" value="tetur04g08800.1"/>
    <property type="gene ID" value="tetur04g08800"/>
</dbReference>
<proteinExistence type="predicted"/>
<keyword evidence="2" id="KW-1185">Reference proteome</keyword>
<evidence type="ECO:0000313" key="1">
    <source>
        <dbReference type="EnsemblMetazoa" id="tetur04g08800.1"/>
    </source>
</evidence>
<protein>
    <submittedName>
        <fullName evidence="1">Uncharacterized protein</fullName>
    </submittedName>
</protein>
<dbReference type="HOGENOM" id="CLU_3415416_0_0_1"/>
<reference evidence="2" key="1">
    <citation type="submission" date="2011-08" db="EMBL/GenBank/DDBJ databases">
        <authorList>
            <person name="Rombauts S."/>
        </authorList>
    </citation>
    <scope>NUCLEOTIDE SEQUENCE</scope>
    <source>
        <strain evidence="2">London</strain>
    </source>
</reference>
<name>T1K3I5_TETUR</name>
<evidence type="ECO:0000313" key="2">
    <source>
        <dbReference type="Proteomes" id="UP000015104"/>
    </source>
</evidence>
<organism evidence="1 2">
    <name type="scientific">Tetranychus urticae</name>
    <name type="common">Two-spotted spider mite</name>
    <dbReference type="NCBI Taxonomy" id="32264"/>
    <lineage>
        <taxon>Eukaryota</taxon>
        <taxon>Metazoa</taxon>
        <taxon>Ecdysozoa</taxon>
        <taxon>Arthropoda</taxon>
        <taxon>Chelicerata</taxon>
        <taxon>Arachnida</taxon>
        <taxon>Acari</taxon>
        <taxon>Acariformes</taxon>
        <taxon>Trombidiformes</taxon>
        <taxon>Prostigmata</taxon>
        <taxon>Eleutherengona</taxon>
        <taxon>Raphignathae</taxon>
        <taxon>Tetranychoidea</taxon>
        <taxon>Tetranychidae</taxon>
        <taxon>Tetranychus</taxon>
    </lineage>
</organism>
<sequence>MLINDLKIAGKCGKLFGFLVFTFSFII</sequence>
<dbReference type="EMBL" id="CAEY01001380">
    <property type="status" value="NOT_ANNOTATED_CDS"/>
    <property type="molecule type" value="Genomic_DNA"/>
</dbReference>
<reference evidence="1" key="2">
    <citation type="submission" date="2015-06" db="UniProtKB">
        <authorList>
            <consortium name="EnsemblMetazoa"/>
        </authorList>
    </citation>
    <scope>IDENTIFICATION</scope>
</reference>
<accession>T1K3I5</accession>
<dbReference type="Proteomes" id="UP000015104">
    <property type="component" value="Unassembled WGS sequence"/>
</dbReference>
<dbReference type="AlphaFoldDB" id="T1K3I5"/>